<feature type="compositionally biased region" description="Basic and acidic residues" evidence="12">
    <location>
        <begin position="1184"/>
        <end position="1193"/>
    </location>
</feature>
<feature type="compositionally biased region" description="Basic and acidic residues" evidence="12">
    <location>
        <begin position="2319"/>
        <end position="2346"/>
    </location>
</feature>
<feature type="DNA-binding region" description="HMG box" evidence="11">
    <location>
        <begin position="1114"/>
        <end position="1182"/>
    </location>
</feature>
<dbReference type="GO" id="GO:0000977">
    <property type="term" value="F:RNA polymerase II transcription regulatory region sequence-specific DNA binding"/>
    <property type="evidence" value="ECO:0007669"/>
    <property type="project" value="TreeGrafter"/>
</dbReference>
<feature type="compositionally biased region" description="Polar residues" evidence="12">
    <location>
        <begin position="624"/>
        <end position="638"/>
    </location>
</feature>
<accession>A0A6J2W7T0</accession>
<dbReference type="GO" id="GO:0005634">
    <property type="term" value="C:nucleus"/>
    <property type="evidence" value="ECO:0007669"/>
    <property type="project" value="UniProtKB-UniRule"/>
</dbReference>
<dbReference type="SMART" id="SM00398">
    <property type="entry name" value="HMG"/>
    <property type="match status" value="1"/>
</dbReference>
<feature type="region of interest" description="Disordered" evidence="12">
    <location>
        <begin position="1943"/>
        <end position="2105"/>
    </location>
</feature>
<protein>
    <recommendedName>
        <fullName evidence="10">Protein capicua homolog</fullName>
    </recommendedName>
</protein>
<feature type="compositionally biased region" description="Polar residues" evidence="12">
    <location>
        <begin position="698"/>
        <end position="709"/>
    </location>
</feature>
<feature type="compositionally biased region" description="Polar residues" evidence="12">
    <location>
        <begin position="2282"/>
        <end position="2292"/>
    </location>
</feature>
<feature type="region of interest" description="Disordered" evidence="12">
    <location>
        <begin position="981"/>
        <end position="1114"/>
    </location>
</feature>
<feature type="region of interest" description="Disordered" evidence="12">
    <location>
        <begin position="2120"/>
        <end position="2194"/>
    </location>
</feature>
<feature type="compositionally biased region" description="Polar residues" evidence="12">
    <location>
        <begin position="1362"/>
        <end position="1382"/>
    </location>
</feature>
<feature type="compositionally biased region" description="Basic and acidic residues" evidence="12">
    <location>
        <begin position="362"/>
        <end position="374"/>
    </location>
</feature>
<organism evidence="14 15">
    <name type="scientific">Chanos chanos</name>
    <name type="common">Milkfish</name>
    <name type="synonym">Mugil chanos</name>
    <dbReference type="NCBI Taxonomy" id="29144"/>
    <lineage>
        <taxon>Eukaryota</taxon>
        <taxon>Metazoa</taxon>
        <taxon>Chordata</taxon>
        <taxon>Craniata</taxon>
        <taxon>Vertebrata</taxon>
        <taxon>Euteleostomi</taxon>
        <taxon>Actinopterygii</taxon>
        <taxon>Neopterygii</taxon>
        <taxon>Teleostei</taxon>
        <taxon>Ostariophysi</taxon>
        <taxon>Gonorynchiformes</taxon>
        <taxon>Chanidae</taxon>
        <taxon>Chanos</taxon>
    </lineage>
</organism>
<dbReference type="Gene3D" id="1.10.30.10">
    <property type="entry name" value="High mobility group box domain"/>
    <property type="match status" value="1"/>
</dbReference>
<evidence type="ECO:0000256" key="10">
    <source>
        <dbReference type="ARBA" id="ARBA00074291"/>
    </source>
</evidence>
<dbReference type="PANTHER" id="PTHR13059">
    <property type="entry name" value="HMG-BOX TRANSCRIPTION FACTOR BBX"/>
    <property type="match status" value="1"/>
</dbReference>
<feature type="domain" description="HMG box" evidence="13">
    <location>
        <begin position="1114"/>
        <end position="1182"/>
    </location>
</feature>
<keyword evidence="2" id="KW-0597">Phosphoprotein</keyword>
<dbReference type="Proteomes" id="UP000504632">
    <property type="component" value="Chromosome 9"/>
</dbReference>
<feature type="region of interest" description="Disordered" evidence="12">
    <location>
        <begin position="1538"/>
        <end position="1571"/>
    </location>
</feature>
<feature type="compositionally biased region" description="Polar residues" evidence="12">
    <location>
        <begin position="676"/>
        <end position="689"/>
    </location>
</feature>
<dbReference type="GO" id="GO:0000981">
    <property type="term" value="F:DNA-binding transcription factor activity, RNA polymerase II-specific"/>
    <property type="evidence" value="ECO:0007669"/>
    <property type="project" value="TreeGrafter"/>
</dbReference>
<evidence type="ECO:0000256" key="3">
    <source>
        <dbReference type="ARBA" id="ARBA00023015"/>
    </source>
</evidence>
<evidence type="ECO:0000256" key="11">
    <source>
        <dbReference type="PROSITE-ProRule" id="PRU00267"/>
    </source>
</evidence>
<evidence type="ECO:0000313" key="14">
    <source>
        <dbReference type="Proteomes" id="UP000504632"/>
    </source>
</evidence>
<feature type="compositionally biased region" description="Basic and acidic residues" evidence="12">
    <location>
        <begin position="1046"/>
        <end position="1062"/>
    </location>
</feature>
<keyword evidence="4 11" id="KW-0238">DNA-binding</keyword>
<feature type="compositionally biased region" description="Low complexity" evidence="12">
    <location>
        <begin position="1543"/>
        <end position="1562"/>
    </location>
</feature>
<dbReference type="Pfam" id="PF25981">
    <property type="entry name" value="HTH_Cic_C"/>
    <property type="match status" value="1"/>
</dbReference>
<feature type="compositionally biased region" description="Pro residues" evidence="12">
    <location>
        <begin position="1033"/>
        <end position="1044"/>
    </location>
</feature>
<keyword evidence="5" id="KW-0804">Transcription</keyword>
<feature type="region of interest" description="Disordered" evidence="12">
    <location>
        <begin position="2282"/>
        <end position="2346"/>
    </location>
</feature>
<gene>
    <name evidence="15" type="primary">cicb</name>
</gene>
<dbReference type="SUPFAM" id="SSF47095">
    <property type="entry name" value="HMG-box"/>
    <property type="match status" value="1"/>
</dbReference>
<evidence type="ECO:0000256" key="2">
    <source>
        <dbReference type="ARBA" id="ARBA00022553"/>
    </source>
</evidence>
<name>A0A6J2W7T0_CHACN</name>
<keyword evidence="3" id="KW-0805">Transcription regulation</keyword>
<feature type="region of interest" description="Disordered" evidence="12">
    <location>
        <begin position="544"/>
        <end position="594"/>
    </location>
</feature>
<dbReference type="InterPro" id="IPR036910">
    <property type="entry name" value="HMG_box_dom_sf"/>
</dbReference>
<feature type="compositionally biased region" description="Basic and acidic residues" evidence="12">
    <location>
        <begin position="1099"/>
        <end position="1114"/>
    </location>
</feature>
<dbReference type="Pfam" id="PF16090">
    <property type="entry name" value="DUF4819"/>
    <property type="match status" value="1"/>
</dbReference>
<dbReference type="InParanoid" id="A0A6J2W7T0"/>
<comment type="subunit">
    <text evidence="9">Interacts with ATXN1.</text>
</comment>
<evidence type="ECO:0000256" key="4">
    <source>
        <dbReference type="ARBA" id="ARBA00023125"/>
    </source>
</evidence>
<feature type="compositionally biased region" description="Polar residues" evidence="12">
    <location>
        <begin position="995"/>
        <end position="1004"/>
    </location>
</feature>
<feature type="region of interest" description="Disordered" evidence="12">
    <location>
        <begin position="1287"/>
        <end position="1306"/>
    </location>
</feature>
<evidence type="ECO:0000256" key="1">
    <source>
        <dbReference type="ARBA" id="ARBA00022491"/>
    </source>
</evidence>
<evidence type="ECO:0000256" key="12">
    <source>
        <dbReference type="SAM" id="MobiDB-lite"/>
    </source>
</evidence>
<sequence length="2346" mass="248206">MRPLRKAGGRPPPPTRSRGGRRKAGTRPAPEGDKKVKYDGQTQTTPTVQSLRKQAPPRANRGQEKEVPSPVTTHNTSQQQQAEQEGGEVEGSGRGREGRREGHDSEAVTPNPASLSPLDTAVKRSADVEMLDRSKYRLFDAPNQTAPHSLQTDGPTVQSHRAEGVAKQLEQQRVLVRGLRTERGAEGGGEEAVTVFLCGVVRSVCGDRVNVGLWINGEERVVVYPLHTHPYNTHLVLDVPPPGTEPVPVGTRVCVPSEGVESGPGCYREGVVTQVSPHASSYRIVLNEEARGGGTPVLWVSRQKLRLLVPPWEREGRERDETEQREDMEVEREVCQLSRGMVLGASGHHHNGNTPPPSSTAAERERERERERRQLQTPEEDREVCRLSEGGASQYRHLSKPSDSAPPALSLQGGSALPLLLPVHMPRPQAGPSPVSSVRTHTTSVPPSPSSRGSSCTPAAKTPTPSSHNSTPNPGSSTPSSRSATPLSAAQQKFRKGDVVSTPNGIRKKFNGKQWRRLCSRDSCMKESQRRGYCSRHLSLRNKEMEGGEREREKEGGSSGTATPDLSVRRSSEFEWEDTSRDSSESGSRGESRSRLAVFLPQDFSRFDFDECEAATMLVSLGGSRSATPSFSPVSNNQSPFSPAPSPAPSPLFGFRPANFSPVTATPALQPRRQRQPSGTNTLSRSTPKLVTPKPEQNRVTSLTFTIPLSPSKPCPDLSPATPAVPHDRSKPDQQRVDMPLRVLSPHTPRFSRPRGLATPNSRPPSSTPASPPPLDPDQQRGIPVSQQNLRDSPVIVRNPEIPLAKFTEHPLGGVTAVGVASSFTARHQAGVQSGVGLQVPVPVSVSGATGGTALLRGHASTLVLVSSTSTLPNSTPTSISTQSSAALACISVPSPAPGCDLTGSRSAPDREAGFGGVLQQPVACHPAPTALLPLLLPTETLHPTPCKDIIMGRPGTVWTNVEPRSVPVFPWHSLVPFLAPTQSDPLAQPGEGQQPVNHPQSASLKKESQSSPAVLKEVIEGGPNPERGPAQRPAPPIAPPTVEPPTEREKERETERERADSETESDVDDPFFPGVVPDPPISASPGKRRTQSLSALPKDTDKSSPGKREKDHIRRPMNAFMIFSKRHRALVHQRHPNQDNRTVSKILGEWWYALGPKEKQKYHDLAFQVKEAHFKAHPDWKWCNKDRKKSSSEGRGVTGGKDIRERSMSETTEPPSVSLGAELKGVGSGLVGVSERSGGEGHSAQLPRPRAFSQSAMHSLERTERGNAQSLVELAQMCGEGGVQFSGRVPLSQSQRGVSEDMTSDEERMVICEEEGDDDVIEDPYPASSIDLKCKERVTDSDSDQGSGDEGERKRVFTPVVCSSSSGPTHGRSVSLTSFPSSRRYGDASPSVERKRKRGIEGGGGGGEGEQRDGFGGEVGSSPSHSVLVSSALSAGRVASTVVTNVLRPVVSTPVPIASKPRDPGSTHSPLPHDRKAAPPQTQILIGPGAPGGASGGGGYYSSSPNPVAAAGTAGVGQTGVVTNLVLGSTFPAPPTVQLITPPSAQSPAQNSASAPHPAQSNGPLPLPLLPPHFLPAPAIAPPAAGKAITQVQYILPTLSAPNTKNPAPQQSTQPTSIFTLPTAPPTHVSLANGKQPGYATSSVGVVSPGARAVTQSPVLPGKMVVPMATVRTASAPSQPFPLVTPPLPVQNGAQAGSKIIQLAPVPVVQSQIPPTAAVHPGSPFPVTMATAAVVTPGSTPSQTVLLPPPPTRITYVQSTPGVPPSLPLVSTTTGSTSQPVPPTAASAYVPSPLATLTAIAHPGQTLVQPLITGQTTSVSVPASGTGGNIVTAIYPPTTVTLTTGVVSMATVPPSVVYTVSSPGSLSPHLLPKHTLGTTTSSAPTPPGAADPQGPQDRATERAAEVYSQAVPVSHSVSKTSGSSATPPAGQTVVLQAAVMPTPAPTGTAQGTPKPPAVAARTPQKVKAAVASIPVGSYDGGGRGKDREKEKEREKERESSGRFSAEEERSVETGTSMGHPTEEGSSDGGADVHGDGENSASVTNTARTKDPKEASWKDSHPSSPLATPSGADLALPPPQSDKEVPPTKKVKARPPPLKKTFDSVDKVLSEVYFEERFAELPEFRPEEVLPSPTLQSLATSPRAILGSYRRKRKNSTDLDSSTEDPVSPKRKNRRRSSCSSEPNTPKSAAKCEGDIFTFDRPGTDGEDILGELEFEKVPYSSLRRTLDQRRALVMQLFQDHGFFPSAQATAAFQARYAEIFPTKVCLQLKIREVRQKIMQTATPTETATQGSVLGASDSASLPGPSGAQASEGGAGAEPLDREAEREGEASEDEPRTAADTLDTTR</sequence>
<feature type="region of interest" description="Disordered" evidence="12">
    <location>
        <begin position="624"/>
        <end position="795"/>
    </location>
</feature>
<feature type="region of interest" description="Disordered" evidence="12">
    <location>
        <begin position="1184"/>
        <end position="1250"/>
    </location>
</feature>
<feature type="compositionally biased region" description="Pro residues" evidence="12">
    <location>
        <begin position="762"/>
        <end position="776"/>
    </location>
</feature>
<evidence type="ECO:0000313" key="15">
    <source>
        <dbReference type="RefSeq" id="XP_030641485.1"/>
    </source>
</evidence>
<comment type="function">
    <text evidence="7">Transcriptional repressor which plays a role in development of the central nervous system (CNS). In concert with ATXN1 and ATXN1L, involved in brain development.</text>
</comment>
<proteinExistence type="predicted"/>
<feature type="compositionally biased region" description="Low complexity" evidence="12">
    <location>
        <begin position="1915"/>
        <end position="1925"/>
    </location>
</feature>
<feature type="compositionally biased region" description="Polar residues" evidence="12">
    <location>
        <begin position="40"/>
        <end position="52"/>
    </location>
</feature>
<dbReference type="InterPro" id="IPR032147">
    <property type="entry name" value="Cic_dom"/>
</dbReference>
<dbReference type="OrthoDB" id="10051111at2759"/>
<feature type="compositionally biased region" description="Gly residues" evidence="12">
    <location>
        <begin position="1490"/>
        <end position="1500"/>
    </location>
</feature>
<dbReference type="PANTHER" id="PTHR13059:SF15">
    <property type="entry name" value="PROTEIN CAPICUA HOMOLOG ISOFORM X1"/>
    <property type="match status" value="1"/>
</dbReference>
<evidence type="ECO:0000256" key="5">
    <source>
        <dbReference type="ARBA" id="ARBA00023163"/>
    </source>
</evidence>
<feature type="compositionally biased region" description="Basic and acidic residues" evidence="12">
    <location>
        <begin position="567"/>
        <end position="594"/>
    </location>
</feature>
<evidence type="ECO:0000256" key="7">
    <source>
        <dbReference type="ARBA" id="ARBA00053962"/>
    </source>
</evidence>
<feature type="compositionally biased region" description="Basic and acidic residues" evidence="12">
    <location>
        <begin position="726"/>
        <end position="736"/>
    </location>
</feature>
<dbReference type="CDD" id="cd21990">
    <property type="entry name" value="HMG-box_CIC-like"/>
    <property type="match status" value="1"/>
</dbReference>
<dbReference type="RefSeq" id="XP_030641485.1">
    <property type="nucleotide sequence ID" value="XM_030785625.1"/>
</dbReference>
<evidence type="ECO:0000256" key="8">
    <source>
        <dbReference type="ARBA" id="ARBA00064662"/>
    </source>
</evidence>
<feature type="compositionally biased region" description="Basic and acidic residues" evidence="12">
    <location>
        <begin position="544"/>
        <end position="556"/>
    </location>
</feature>
<feature type="region of interest" description="Disordered" evidence="12">
    <location>
        <begin position="1320"/>
        <end position="1426"/>
    </location>
</feature>
<feature type="compositionally biased region" description="Low complexity" evidence="12">
    <location>
        <begin position="432"/>
        <end position="488"/>
    </location>
</feature>
<feature type="compositionally biased region" description="Low complexity" evidence="12">
    <location>
        <begin position="1862"/>
        <end position="1871"/>
    </location>
</feature>
<feature type="region of interest" description="Disordered" evidence="12">
    <location>
        <begin position="1862"/>
        <end position="1929"/>
    </location>
</feature>
<feature type="region of interest" description="Disordered" evidence="12">
    <location>
        <begin position="1455"/>
        <end position="1500"/>
    </location>
</feature>
<dbReference type="PROSITE" id="PS50118">
    <property type="entry name" value="HMG_BOX_2"/>
    <property type="match status" value="1"/>
</dbReference>
<dbReference type="InterPro" id="IPR058607">
    <property type="entry name" value="HMG-box_Cic-like"/>
</dbReference>
<dbReference type="FunFam" id="1.10.30.10:FF:000010">
    <property type="entry name" value="Capicua transcriptional repressor b"/>
    <property type="match status" value="1"/>
</dbReference>
<feature type="compositionally biased region" description="Basic and acidic residues" evidence="12">
    <location>
        <begin position="91"/>
        <end position="106"/>
    </location>
</feature>
<keyword evidence="1" id="KW-0678">Repressor</keyword>
<feature type="compositionally biased region" description="Low complexity" evidence="12">
    <location>
        <begin position="2303"/>
        <end position="2312"/>
    </location>
</feature>
<evidence type="ECO:0000259" key="13">
    <source>
        <dbReference type="PROSITE" id="PS50118"/>
    </source>
</evidence>
<dbReference type="CTD" id="323246"/>
<feature type="region of interest" description="Disordered" evidence="12">
    <location>
        <begin position="1"/>
        <end position="121"/>
    </location>
</feature>
<feature type="compositionally biased region" description="Basic and acidic residues" evidence="12">
    <location>
        <begin position="1983"/>
        <end position="2012"/>
    </location>
</feature>
<dbReference type="InterPro" id="IPR009071">
    <property type="entry name" value="HMG_box_dom"/>
</dbReference>
<keyword evidence="6 11" id="KW-0539">Nucleus</keyword>
<evidence type="ECO:0000256" key="9">
    <source>
        <dbReference type="ARBA" id="ARBA00065636"/>
    </source>
</evidence>
<keyword evidence="14" id="KW-1185">Reference proteome</keyword>
<evidence type="ECO:0000256" key="6">
    <source>
        <dbReference type="ARBA" id="ARBA00023242"/>
    </source>
</evidence>
<feature type="region of interest" description="Disordered" evidence="12">
    <location>
        <begin position="343"/>
        <end position="508"/>
    </location>
</feature>
<comment type="subunit">
    <text evidence="8">Found in a complex with ATXN1 and ATXN1L.</text>
</comment>
<dbReference type="InterPro" id="IPR052412">
    <property type="entry name" value="CC-Dev_Transcription_Reg"/>
</dbReference>
<dbReference type="GeneID" id="115821839"/>
<dbReference type="Pfam" id="PF00505">
    <property type="entry name" value="HMG_box"/>
    <property type="match status" value="1"/>
</dbReference>
<feature type="compositionally biased region" description="Basic and acidic residues" evidence="12">
    <location>
        <begin position="1461"/>
        <end position="1478"/>
    </location>
</feature>
<dbReference type="InterPro" id="IPR058606">
    <property type="entry name" value="HTH_Cic_C"/>
</dbReference>
<reference evidence="15" key="1">
    <citation type="submission" date="2025-08" db="UniProtKB">
        <authorList>
            <consortium name="RefSeq"/>
        </authorList>
    </citation>
    <scope>IDENTIFICATION</scope>
</reference>
<feature type="compositionally biased region" description="Basic and acidic residues" evidence="12">
    <location>
        <begin position="2048"/>
        <end position="2061"/>
    </location>
</feature>